<protein>
    <submittedName>
        <fullName evidence="2">Uncharacterized protein</fullName>
    </submittedName>
</protein>
<dbReference type="AlphaFoldDB" id="A0A915E5R9"/>
<keyword evidence="1" id="KW-1185">Reference proteome</keyword>
<organism evidence="1 2">
    <name type="scientific">Ditylenchus dipsaci</name>
    <dbReference type="NCBI Taxonomy" id="166011"/>
    <lineage>
        <taxon>Eukaryota</taxon>
        <taxon>Metazoa</taxon>
        <taxon>Ecdysozoa</taxon>
        <taxon>Nematoda</taxon>
        <taxon>Chromadorea</taxon>
        <taxon>Rhabditida</taxon>
        <taxon>Tylenchina</taxon>
        <taxon>Tylenchomorpha</taxon>
        <taxon>Sphaerularioidea</taxon>
        <taxon>Anguinidae</taxon>
        <taxon>Anguininae</taxon>
        <taxon>Ditylenchus</taxon>
    </lineage>
</organism>
<name>A0A915E5R9_9BILA</name>
<dbReference type="WBParaSite" id="jg26484">
    <property type="protein sequence ID" value="jg26484"/>
    <property type="gene ID" value="jg26484"/>
</dbReference>
<proteinExistence type="predicted"/>
<dbReference type="Proteomes" id="UP000887574">
    <property type="component" value="Unplaced"/>
</dbReference>
<evidence type="ECO:0000313" key="1">
    <source>
        <dbReference type="Proteomes" id="UP000887574"/>
    </source>
</evidence>
<evidence type="ECO:0000313" key="2">
    <source>
        <dbReference type="WBParaSite" id="jg26484"/>
    </source>
</evidence>
<reference evidence="2" key="1">
    <citation type="submission" date="2022-11" db="UniProtKB">
        <authorList>
            <consortium name="WormBaseParasite"/>
        </authorList>
    </citation>
    <scope>IDENTIFICATION</scope>
</reference>
<sequence>MARKRKQEGHRRTKRLVILSTTLRIGVSRAAASSQDAQKIEDGSVKVKRKSQRIFEKALDIDKKSRSIDESDVQKRTESKISRKLWLKFRRPVVSKRLRVICRSWKMWNDESGGVLDEAKDFEKDKDDLLYADSHNNGFDEGSAVVEENIEVATMINKLMGLCFRLPVLTIDNSLMEVVQEDNEDDLLPRIIRRRRVRRQNRAEGDFEELIQEISKNFMEVCFQENEDDLIQRSSRMSKSLRTKFAMEDFPREFKSRSAPMKLLRRRKTLVRKSKTMTPMLLMTIRVMCKDGRCEQRLWRCSCDAKEIENVKDDLLQYEAQNGGLEEGLAVVGGRRRRVHNEQEIQEELIQPNGQDAEVVVVKEISYVVENASGAKLKRDWREENL</sequence>
<accession>A0A915E5R9</accession>